<dbReference type="EMBL" id="QNGE01000383">
    <property type="protein sequence ID" value="KAA3680667.1"/>
    <property type="molecule type" value="Genomic_DNA"/>
</dbReference>
<evidence type="ECO:0000313" key="2">
    <source>
        <dbReference type="Proteomes" id="UP000324629"/>
    </source>
</evidence>
<protein>
    <recommendedName>
        <fullName evidence="3">Reverse transcriptase/retrotransposon-derived protein RNase H-like domain-containing protein</fullName>
    </recommendedName>
</protein>
<feature type="non-terminal residue" evidence="1">
    <location>
        <position position="1"/>
    </location>
</feature>
<comment type="caution">
    <text evidence="1">The sequence shown here is derived from an EMBL/GenBank/DDBJ whole genome shotgun (WGS) entry which is preliminary data.</text>
</comment>
<name>A0A5J4NY64_9TREM</name>
<reference evidence="1 2" key="1">
    <citation type="journal article" date="2019" name="Gigascience">
        <title>Whole-genome sequence of the oriental lung fluke Paragonimus westermani.</title>
        <authorList>
            <person name="Oey H."/>
            <person name="Zakrzewski M."/>
            <person name="Narain K."/>
            <person name="Devi K.R."/>
            <person name="Agatsuma T."/>
            <person name="Nawaratna S."/>
            <person name="Gobert G.N."/>
            <person name="Jones M.K."/>
            <person name="Ragan M.A."/>
            <person name="McManus D.P."/>
            <person name="Krause L."/>
        </authorList>
    </citation>
    <scope>NUCLEOTIDE SEQUENCE [LARGE SCALE GENOMIC DNA]</scope>
    <source>
        <strain evidence="1 2">IND2009</strain>
    </source>
</reference>
<proteinExistence type="predicted"/>
<dbReference type="AlphaFoldDB" id="A0A5J4NY64"/>
<dbReference type="PANTHER" id="PTHR37984">
    <property type="entry name" value="PROTEIN CBG26694"/>
    <property type="match status" value="1"/>
</dbReference>
<evidence type="ECO:0008006" key="3">
    <source>
        <dbReference type="Google" id="ProtNLM"/>
    </source>
</evidence>
<gene>
    <name evidence="1" type="ORF">DEA37_0014236</name>
</gene>
<dbReference type="InterPro" id="IPR050951">
    <property type="entry name" value="Retrovirus_Pol_polyprotein"/>
</dbReference>
<evidence type="ECO:0000313" key="1">
    <source>
        <dbReference type="EMBL" id="KAA3680667.1"/>
    </source>
</evidence>
<dbReference type="PANTHER" id="PTHR37984:SF5">
    <property type="entry name" value="PROTEIN NYNRIN-LIKE"/>
    <property type="match status" value="1"/>
</dbReference>
<sequence length="142" mass="16109">EKDSFSVSSFSCPGYVVDSYGFEPDSHRLTSLVNVSSPAYIHESRSVLSALQYYLRFIPNFAQCAALFDVLSINNYCWFTNHEKTFRILLRRLQTIAVLKLQSVKDHSTLIIDASPIGICTVLEQCGRAVTYILHFTERGYS</sequence>
<dbReference type="Proteomes" id="UP000324629">
    <property type="component" value="Unassembled WGS sequence"/>
</dbReference>
<dbReference type="Gene3D" id="3.30.70.270">
    <property type="match status" value="1"/>
</dbReference>
<accession>A0A5J4NY64</accession>
<dbReference type="InterPro" id="IPR043502">
    <property type="entry name" value="DNA/RNA_pol_sf"/>
</dbReference>
<dbReference type="InterPro" id="IPR043128">
    <property type="entry name" value="Rev_trsase/Diguanyl_cyclase"/>
</dbReference>
<keyword evidence="2" id="KW-1185">Reference proteome</keyword>
<dbReference type="SUPFAM" id="SSF56672">
    <property type="entry name" value="DNA/RNA polymerases"/>
    <property type="match status" value="1"/>
</dbReference>
<organism evidence="1 2">
    <name type="scientific">Paragonimus westermani</name>
    <dbReference type="NCBI Taxonomy" id="34504"/>
    <lineage>
        <taxon>Eukaryota</taxon>
        <taxon>Metazoa</taxon>
        <taxon>Spiralia</taxon>
        <taxon>Lophotrochozoa</taxon>
        <taxon>Platyhelminthes</taxon>
        <taxon>Trematoda</taxon>
        <taxon>Digenea</taxon>
        <taxon>Plagiorchiida</taxon>
        <taxon>Troglotremata</taxon>
        <taxon>Troglotrematidae</taxon>
        <taxon>Paragonimus</taxon>
    </lineage>
</organism>